<evidence type="ECO:0000256" key="9">
    <source>
        <dbReference type="SAM" id="Phobius"/>
    </source>
</evidence>
<dbReference type="Pfam" id="PF00664">
    <property type="entry name" value="ABC_membrane"/>
    <property type="match status" value="1"/>
</dbReference>
<dbReference type="GeneID" id="91009314"/>
<evidence type="ECO:0000259" key="11">
    <source>
        <dbReference type="PROSITE" id="PS50929"/>
    </source>
</evidence>
<dbReference type="OrthoDB" id="9806127at2"/>
<dbReference type="EMBL" id="FN869568">
    <property type="protein sequence ID" value="CBV41931.1"/>
    <property type="molecule type" value="Genomic_DNA"/>
</dbReference>
<reference evidence="15" key="3">
    <citation type="journal article" date="2011" name="Environ. Microbiol.">
        <title>A blueprint of ectoine metabolism from the genome of the industrial producer Halomonas elongata DSM 2581(T).</title>
        <authorList>
            <person name="Schwibbert K."/>
            <person name="Marin-Sanguino A."/>
            <person name="Bagyan I."/>
            <person name="Heidrich G."/>
            <person name="Lentzen G."/>
            <person name="Seitz H."/>
            <person name="Rampp M."/>
            <person name="Schuster S.C."/>
            <person name="Klenk H.P."/>
            <person name="Pfeiffer F."/>
            <person name="Oesterhelt D."/>
            <person name="Kunte H.J."/>
        </authorList>
    </citation>
    <scope>NUCLEOTIDE SEQUENCE [LARGE SCALE GENOMIC DNA]</scope>
    <source>
        <strain evidence="15">ATCC 33173 / DSM 2581 / NBRC 15536 / NCIMB 2198 / 1H9</strain>
    </source>
</reference>
<dbReference type="CDD" id="cd18567">
    <property type="entry name" value="ABC_6TM_CvaB_RaxB_like"/>
    <property type="match status" value="1"/>
</dbReference>
<dbReference type="InterPro" id="IPR033838">
    <property type="entry name" value="CvaB_peptidase"/>
</dbReference>
<dbReference type="InterPro" id="IPR003593">
    <property type="entry name" value="AAA+_ATPase"/>
</dbReference>
<keyword evidence="7 9" id="KW-1133">Transmembrane helix</keyword>
<dbReference type="CDD" id="cd02419">
    <property type="entry name" value="Peptidase_C39C"/>
    <property type="match status" value="1"/>
</dbReference>
<name>E1VA85_HALED</name>
<dbReference type="FunFam" id="3.40.50.300:FF:000299">
    <property type="entry name" value="ABC transporter ATP-binding protein/permease"/>
    <property type="match status" value="1"/>
</dbReference>
<feature type="transmembrane region" description="Helical" evidence="9">
    <location>
        <begin position="209"/>
        <end position="230"/>
    </location>
</feature>
<dbReference type="Pfam" id="PF03412">
    <property type="entry name" value="Peptidase_C39"/>
    <property type="match status" value="1"/>
</dbReference>
<keyword evidence="16" id="KW-1185">Reference proteome</keyword>
<dbReference type="Pfam" id="PF00005">
    <property type="entry name" value="ABC_tran"/>
    <property type="match status" value="1"/>
</dbReference>
<dbReference type="GO" id="GO:0008234">
    <property type="term" value="F:cysteine-type peptidase activity"/>
    <property type="evidence" value="ECO:0007669"/>
    <property type="project" value="InterPro"/>
</dbReference>
<evidence type="ECO:0000313" key="15">
    <source>
        <dbReference type="Proteomes" id="UP000008707"/>
    </source>
</evidence>
<evidence type="ECO:0000256" key="8">
    <source>
        <dbReference type="ARBA" id="ARBA00023136"/>
    </source>
</evidence>
<dbReference type="GO" id="GO:0140359">
    <property type="term" value="F:ABC-type transporter activity"/>
    <property type="evidence" value="ECO:0007669"/>
    <property type="project" value="InterPro"/>
</dbReference>
<dbReference type="PROSITE" id="PS00211">
    <property type="entry name" value="ABC_TRANSPORTER_1"/>
    <property type="match status" value="1"/>
</dbReference>
<dbReference type="InterPro" id="IPR003439">
    <property type="entry name" value="ABC_transporter-like_ATP-bd"/>
</dbReference>
<keyword evidence="5" id="KW-0547">Nucleotide-binding</keyword>
<dbReference type="SUPFAM" id="SSF52540">
    <property type="entry name" value="P-loop containing nucleoside triphosphate hydrolases"/>
    <property type="match status" value="1"/>
</dbReference>
<dbReference type="PROSITE" id="PS50929">
    <property type="entry name" value="ABC_TM1F"/>
    <property type="match status" value="1"/>
</dbReference>
<evidence type="ECO:0000256" key="5">
    <source>
        <dbReference type="ARBA" id="ARBA00022741"/>
    </source>
</evidence>
<evidence type="ECO:0000256" key="2">
    <source>
        <dbReference type="ARBA" id="ARBA00022448"/>
    </source>
</evidence>
<dbReference type="RefSeq" id="WP_013331803.1">
    <property type="nucleotide sequence ID" value="NC_014532.2"/>
</dbReference>
<feature type="transmembrane region" description="Helical" evidence="9">
    <location>
        <begin position="311"/>
        <end position="330"/>
    </location>
</feature>
<dbReference type="Proteomes" id="UP000008707">
    <property type="component" value="Chromosome"/>
</dbReference>
<feature type="transmembrane region" description="Helical" evidence="9">
    <location>
        <begin position="410"/>
        <end position="435"/>
    </location>
</feature>
<dbReference type="PANTHER" id="PTHR24221:SF606">
    <property type="entry name" value="COLICIN V SECRETION-PROCESSING ATP-BINDING PROTEIN"/>
    <property type="match status" value="1"/>
</dbReference>
<gene>
    <name evidence="13" type="ordered locus">HELO_2047</name>
    <name evidence="14" type="ORF">SR933_03890</name>
</gene>
<comment type="subcellular location">
    <subcellularLocation>
        <location evidence="1">Cell membrane</location>
        <topology evidence="1">Multi-pass membrane protein</topology>
    </subcellularLocation>
</comment>
<dbReference type="eggNOG" id="COG2274">
    <property type="taxonomic scope" value="Bacteria"/>
</dbReference>
<reference evidence="13" key="1">
    <citation type="journal article" date="2010" name="Environ. Microbiol.">
        <title>A blueprint of ectoine metabolism from the genome of the industrial producer Halomonas elongata DSM 2581(T).</title>
        <authorList>
            <person name="Schwibbert K."/>
            <person name="Marin-Sanguino A."/>
            <person name="Bagyan I."/>
            <person name="Heidrich G."/>
            <person name="Lentzen G."/>
            <person name="Seitz H."/>
            <person name="Rampp M."/>
            <person name="Schuster S.C."/>
            <person name="Klenk H.P."/>
            <person name="Pfeiffer F."/>
            <person name="Oesterhelt D."/>
            <person name="Kunte H.J."/>
        </authorList>
    </citation>
    <scope>NUCLEOTIDE SEQUENCE</scope>
    <source>
        <strain evidence="13">Type strain: DSM 2581</strain>
    </source>
</reference>
<evidence type="ECO:0000256" key="3">
    <source>
        <dbReference type="ARBA" id="ARBA00022475"/>
    </source>
</evidence>
<dbReference type="KEGG" id="hel:HELO_2047"/>
<evidence type="ECO:0000256" key="6">
    <source>
        <dbReference type="ARBA" id="ARBA00022840"/>
    </source>
</evidence>
<sequence length="706" mass="77999">MNLSELPKRLLGGIRRGTPVIIQSEAAECGLACMAMIASHHGHALDLPAMRHRFSTSLKGMALRDLLKVGGDLKLSTRAVRLELSDLGKLQLPCVLHWNHNHFVVLTRVGTNSVTIHDPATGSRKLPFSEVSKRFTGVALEAWPNELFTKKNERERIHVTEMIKRTSGIGRAALQIIAISVLLEIVTIAMPIGFQMVIDQVIVAQDYDLLTLITIAFVLLLILQVLASFVRSWSSMLIGSSLVLQWKAGLFDHLMRLSLSYFEKRHVGDIVSRFGSLDSIQKTLTTSAIMALLDGVMSIALIVMLWLYGGWLASVPLIAVLLYTIIRLCLYHPYRNLSEEAIVYAAQENTHFMESLRGMASLKVLNLEERRRSVWINYLVDRVNANLQVEKFDIVFQNASRFLFGVDRIIIIYFGARAIMGDALSVGMLIAFLSYKDQFTNRMDNFVSTMIKLRMLSLHGERVADIALIEPEKSDLSSGSTESEREEEGAGSIDVKNVSFRYADSEENVLKDVSFSIDAQECVGISGPSGSGKTTLLKILSGLMLPSEGHVCIDGKELSSIGAAAYRDRVGCVLQDDRLFAGSVAENISGFDPDPDTRRIHQCAMLAAIHDEIAKMPMGYETFVGDMGSTLSGGQMQRIILARALYRRPKVLLLDEATSHLDPENEAAINAAIQKLSITRVVIAHRPSTLAMTDRVIDMQALQGGA</sequence>
<evidence type="ECO:0000256" key="7">
    <source>
        <dbReference type="ARBA" id="ARBA00022989"/>
    </source>
</evidence>
<dbReference type="STRING" id="768066.HELO_2047"/>
<dbReference type="Gene3D" id="1.20.1560.10">
    <property type="entry name" value="ABC transporter type 1, transmembrane domain"/>
    <property type="match status" value="1"/>
</dbReference>
<dbReference type="InterPro" id="IPR039421">
    <property type="entry name" value="Type_1_exporter"/>
</dbReference>
<dbReference type="InterPro" id="IPR005074">
    <property type="entry name" value="Peptidase_C39"/>
</dbReference>
<dbReference type="InterPro" id="IPR011527">
    <property type="entry name" value="ABC1_TM_dom"/>
</dbReference>
<dbReference type="PANTHER" id="PTHR24221">
    <property type="entry name" value="ATP-BINDING CASSETTE SUB-FAMILY B"/>
    <property type="match status" value="1"/>
</dbReference>
<dbReference type="GO" id="GO:0005886">
    <property type="term" value="C:plasma membrane"/>
    <property type="evidence" value="ECO:0007669"/>
    <property type="project" value="UniProtKB-SubCell"/>
</dbReference>
<organism evidence="13 15">
    <name type="scientific">Halomonas elongata (strain ATCC 33173 / DSM 2581 / NBRC 15536 / NCIMB 2198 / 1H9)</name>
    <dbReference type="NCBI Taxonomy" id="768066"/>
    <lineage>
        <taxon>Bacteria</taxon>
        <taxon>Pseudomonadati</taxon>
        <taxon>Pseudomonadota</taxon>
        <taxon>Gammaproteobacteria</taxon>
        <taxon>Oceanospirillales</taxon>
        <taxon>Halomonadaceae</taxon>
        <taxon>Halomonas</taxon>
    </lineage>
</organism>
<evidence type="ECO:0000256" key="4">
    <source>
        <dbReference type="ARBA" id="ARBA00022692"/>
    </source>
</evidence>
<evidence type="ECO:0000259" key="12">
    <source>
        <dbReference type="PROSITE" id="PS50990"/>
    </source>
</evidence>
<dbReference type="GO" id="GO:0005524">
    <property type="term" value="F:ATP binding"/>
    <property type="evidence" value="ECO:0007669"/>
    <property type="project" value="UniProtKB-KW"/>
</dbReference>
<dbReference type="GO" id="GO:0016887">
    <property type="term" value="F:ATP hydrolysis activity"/>
    <property type="evidence" value="ECO:0007669"/>
    <property type="project" value="InterPro"/>
</dbReference>
<protein>
    <submittedName>
        <fullName evidence="13">HlyB family toxin translocation ATP-binding protein</fullName>
    </submittedName>
    <submittedName>
        <fullName evidence="14">Peptidase domain-containing ABC transporter</fullName>
    </submittedName>
</protein>
<dbReference type="MEROPS" id="C39.005"/>
<dbReference type="EMBL" id="CP139472">
    <property type="protein sequence ID" value="WPU48035.1"/>
    <property type="molecule type" value="Genomic_DNA"/>
</dbReference>
<keyword evidence="6 13" id="KW-0067">ATP-binding</keyword>
<dbReference type="GO" id="GO:0006508">
    <property type="term" value="P:proteolysis"/>
    <property type="evidence" value="ECO:0007669"/>
    <property type="project" value="InterPro"/>
</dbReference>
<dbReference type="HOGENOM" id="CLU_000604_95_3_6"/>
<feature type="transmembrane region" description="Helical" evidence="9">
    <location>
        <begin position="172"/>
        <end position="197"/>
    </location>
</feature>
<dbReference type="SMART" id="SM00382">
    <property type="entry name" value="AAA"/>
    <property type="match status" value="1"/>
</dbReference>
<dbReference type="PROSITE" id="PS50990">
    <property type="entry name" value="PEPTIDASE_C39"/>
    <property type="match status" value="1"/>
</dbReference>
<dbReference type="PROSITE" id="PS50893">
    <property type="entry name" value="ABC_TRANSPORTER_2"/>
    <property type="match status" value="1"/>
</dbReference>
<reference evidence="14 16" key="4">
    <citation type="submission" date="2023-11" db="EMBL/GenBank/DDBJ databases">
        <title>MicrobeMod: A computational toolkit for identifying prokaryotic methylation and restriction-modification with nanopore sequencing.</title>
        <authorList>
            <person name="Crits-Christoph A."/>
            <person name="Kang S.C."/>
            <person name="Lee H."/>
            <person name="Ostrov N."/>
        </authorList>
    </citation>
    <scope>NUCLEOTIDE SEQUENCE [LARGE SCALE GENOMIC DNA]</scope>
    <source>
        <strain evidence="14 16">ATCC 33173</strain>
    </source>
</reference>
<keyword evidence="3" id="KW-1003">Cell membrane</keyword>
<feature type="domain" description="ABC transmembrane type-1" evidence="11">
    <location>
        <begin position="176"/>
        <end position="455"/>
    </location>
</feature>
<evidence type="ECO:0000256" key="1">
    <source>
        <dbReference type="ARBA" id="ARBA00004651"/>
    </source>
</evidence>
<dbReference type="Proteomes" id="UP001322512">
    <property type="component" value="Chromosome"/>
</dbReference>
<dbReference type="Gene3D" id="3.40.50.300">
    <property type="entry name" value="P-loop containing nucleotide triphosphate hydrolases"/>
    <property type="match status" value="1"/>
</dbReference>
<dbReference type="Gene3D" id="3.90.70.10">
    <property type="entry name" value="Cysteine proteinases"/>
    <property type="match status" value="1"/>
</dbReference>
<feature type="transmembrane region" description="Helical" evidence="9">
    <location>
        <begin position="283"/>
        <end position="305"/>
    </location>
</feature>
<dbReference type="CDD" id="cd03246">
    <property type="entry name" value="ABCC_Protease_Secretion"/>
    <property type="match status" value="1"/>
</dbReference>
<evidence type="ECO:0000313" key="13">
    <source>
        <dbReference type="EMBL" id="CBV41931.1"/>
    </source>
</evidence>
<reference evidence="13" key="2">
    <citation type="submission" date="2010-05" db="EMBL/GenBank/DDBJ databases">
        <title>Revision and reannotation of the Halomonas elongata DSM 2581(T) genome.</title>
        <authorList>
            <person name="Pfeiffer F."/>
            <person name="Bagyan I."/>
            <person name="Alfaro-Espinoza G."/>
            <person name="Zamora-Lagos M.A."/>
            <person name="Habermann B."/>
            <person name="Oesterhelt D."/>
            <person name="Kunte H.J."/>
        </authorList>
    </citation>
    <scope>NUCLEOTIDE SEQUENCE</scope>
    <source>
        <strain evidence="13">Type strain: DSM 2581</strain>
    </source>
</reference>
<feature type="domain" description="ABC transporter" evidence="10">
    <location>
        <begin position="493"/>
        <end position="706"/>
    </location>
</feature>
<dbReference type="AlphaFoldDB" id="E1VA85"/>
<dbReference type="InterPro" id="IPR027417">
    <property type="entry name" value="P-loop_NTPase"/>
</dbReference>
<proteinExistence type="predicted"/>
<keyword evidence="2" id="KW-0813">Transport</keyword>
<feature type="domain" description="Peptidase C39" evidence="12">
    <location>
        <begin position="23"/>
        <end position="142"/>
    </location>
</feature>
<keyword evidence="8 9" id="KW-0472">Membrane</keyword>
<evidence type="ECO:0000259" key="10">
    <source>
        <dbReference type="PROSITE" id="PS50893"/>
    </source>
</evidence>
<dbReference type="SUPFAM" id="SSF90123">
    <property type="entry name" value="ABC transporter transmembrane region"/>
    <property type="match status" value="1"/>
</dbReference>
<accession>E1VA85</accession>
<keyword evidence="4 9" id="KW-0812">Transmembrane</keyword>
<dbReference type="InterPro" id="IPR036640">
    <property type="entry name" value="ABC1_TM_sf"/>
</dbReference>
<dbReference type="InterPro" id="IPR017871">
    <property type="entry name" value="ABC_transporter-like_CS"/>
</dbReference>
<evidence type="ECO:0000313" key="16">
    <source>
        <dbReference type="Proteomes" id="UP001322512"/>
    </source>
</evidence>
<dbReference type="GO" id="GO:0034040">
    <property type="term" value="F:ATPase-coupled lipid transmembrane transporter activity"/>
    <property type="evidence" value="ECO:0007669"/>
    <property type="project" value="TreeGrafter"/>
</dbReference>
<evidence type="ECO:0000313" key="14">
    <source>
        <dbReference type="EMBL" id="WPU48035.1"/>
    </source>
</evidence>